<dbReference type="InterPro" id="IPR053860">
    <property type="entry name" value="DUF6932"/>
</dbReference>
<gene>
    <name evidence="1" type="ORF">CTG158_LOCUS30</name>
</gene>
<dbReference type="Proteomes" id="UP001531446">
    <property type="component" value="Segment"/>
</dbReference>
<keyword evidence="2" id="KW-1185">Reference proteome</keyword>
<reference evidence="1" key="1">
    <citation type="submission" date="2022-10" db="EMBL/GenBank/DDBJ databases">
        <authorList>
            <person name="Bize A."/>
        </authorList>
    </citation>
    <scope>NUCLEOTIDE SEQUENCE [LARGE SCALE GENOMIC DNA]</scope>
</reference>
<organism evidence="1 2">
    <name type="scientific">uncultured archaeal virus</name>
    <dbReference type="NCBI Taxonomy" id="1960247"/>
    <lineage>
        <taxon>Viruses</taxon>
        <taxon>environmental samples</taxon>
    </lineage>
</organism>
<evidence type="ECO:0000313" key="2">
    <source>
        <dbReference type="Proteomes" id="UP001531446"/>
    </source>
</evidence>
<accession>A0ABM9HVJ0</accession>
<evidence type="ECO:0000313" key="1">
    <source>
        <dbReference type="EMBL" id="CAI4043394.1"/>
    </source>
</evidence>
<evidence type="ECO:0008006" key="3">
    <source>
        <dbReference type="Google" id="ProtNLM"/>
    </source>
</evidence>
<sequence length="160" mass="18949">MSNVLPDFDHMGYLPPANDLYCPDINEFITRFVEVDGSSKRKKIFEGYQSYCTRFRSIIIKLWVDGSYITDKLNPNDIDLTVHYDAIKFNDLRIIQFVEKGYFANRKYLKAKYECDTFPVPVYPKNHPFYQLTVAQSEKWRKWFTKDRNGIPKGLVELLL</sequence>
<dbReference type="Pfam" id="PF22014">
    <property type="entry name" value="DUF6932"/>
    <property type="match status" value="1"/>
</dbReference>
<name>A0ABM9HVJ0_9VIRU</name>
<dbReference type="EMBL" id="OX365879">
    <property type="protein sequence ID" value="CAI4043394.1"/>
    <property type="molecule type" value="Genomic_DNA"/>
</dbReference>
<protein>
    <recommendedName>
        <fullName evidence="3">Nucleotidyltransferase</fullName>
    </recommendedName>
</protein>
<proteinExistence type="predicted"/>